<gene>
    <name evidence="6" type="ORF">LCGC14_1342290</name>
</gene>
<dbReference type="InterPro" id="IPR050090">
    <property type="entry name" value="Tyrosine_recombinase_XerCD"/>
</dbReference>
<keyword evidence="2" id="KW-0238">DNA-binding</keyword>
<dbReference type="InterPro" id="IPR004107">
    <property type="entry name" value="Integrase_SAM-like_N"/>
</dbReference>
<reference evidence="6" key="1">
    <citation type="journal article" date="2015" name="Nature">
        <title>Complex archaea that bridge the gap between prokaryotes and eukaryotes.</title>
        <authorList>
            <person name="Spang A."/>
            <person name="Saw J.H."/>
            <person name="Jorgensen S.L."/>
            <person name="Zaremba-Niedzwiedzka K."/>
            <person name="Martijn J."/>
            <person name="Lind A.E."/>
            <person name="van Eijk R."/>
            <person name="Schleper C."/>
            <person name="Guy L."/>
            <person name="Ettema T.J."/>
        </authorList>
    </citation>
    <scope>NUCLEOTIDE SEQUENCE</scope>
</reference>
<evidence type="ECO:0000259" key="5">
    <source>
        <dbReference type="PROSITE" id="PS51900"/>
    </source>
</evidence>
<dbReference type="EMBL" id="LAZR01008219">
    <property type="protein sequence ID" value="KKM80196.1"/>
    <property type="molecule type" value="Genomic_DNA"/>
</dbReference>
<dbReference type="InterPro" id="IPR044068">
    <property type="entry name" value="CB"/>
</dbReference>
<dbReference type="Pfam" id="PF00589">
    <property type="entry name" value="Phage_integrase"/>
    <property type="match status" value="1"/>
</dbReference>
<proteinExistence type="predicted"/>
<protein>
    <recommendedName>
        <fullName evidence="7">Tyr recombinase domain-containing protein</fullName>
    </recommendedName>
</protein>
<evidence type="ECO:0000313" key="6">
    <source>
        <dbReference type="EMBL" id="KKM80196.1"/>
    </source>
</evidence>
<sequence length="350" mass="39986">MSKKNNEYQAIEIARLTFDWINTYLPTLRTNSSHTIRAYRTAVNLYINYLEDKGITDKTLNAECFSVSHLNDWLIWLKQERSSSNKTCNNRLAAIKCLLKYIGIRNPTYKVLYLEAAVSVNRLREPKSKVQGMTKDAVKAILAIPNPSSKIGLRDIAIMSFEYGTATRIDEVLSLKINSLKLSADKPYATILGKGSKIRTAYLMSGLVEIIQKYMKVFHVAKPNPDDYLFYSSWHGQKSKLSQEAIRKRLKIYASKAHEICNDVPLNLHSHQWRHAKACHWLEDGINIVEISKLLGHASIETTMVYQDITTEQQMRALATLEDEATSTIPKKWKLEKNKGLSDIFGFTRP</sequence>
<feature type="domain" description="Tyr recombinase" evidence="4">
    <location>
        <begin position="128"/>
        <end position="320"/>
    </location>
</feature>
<evidence type="ECO:0000256" key="1">
    <source>
        <dbReference type="ARBA" id="ARBA00022908"/>
    </source>
</evidence>
<dbReference type="PANTHER" id="PTHR30349:SF81">
    <property type="entry name" value="TYROSINE RECOMBINASE XERC"/>
    <property type="match status" value="1"/>
</dbReference>
<comment type="caution">
    <text evidence="6">The sequence shown here is derived from an EMBL/GenBank/DDBJ whole genome shotgun (WGS) entry which is preliminary data.</text>
</comment>
<dbReference type="SUPFAM" id="SSF47823">
    <property type="entry name" value="lambda integrase-like, N-terminal domain"/>
    <property type="match status" value="1"/>
</dbReference>
<dbReference type="InterPro" id="IPR011010">
    <property type="entry name" value="DNA_brk_join_enz"/>
</dbReference>
<dbReference type="PANTHER" id="PTHR30349">
    <property type="entry name" value="PHAGE INTEGRASE-RELATED"/>
    <property type="match status" value="1"/>
</dbReference>
<dbReference type="AlphaFoldDB" id="A0A0F9KZP7"/>
<name>A0A0F9KZP7_9ZZZZ</name>
<dbReference type="GO" id="GO:0003677">
    <property type="term" value="F:DNA binding"/>
    <property type="evidence" value="ECO:0007669"/>
    <property type="project" value="UniProtKB-KW"/>
</dbReference>
<dbReference type="PROSITE" id="PS51900">
    <property type="entry name" value="CB"/>
    <property type="match status" value="1"/>
</dbReference>
<dbReference type="Pfam" id="PF02899">
    <property type="entry name" value="Phage_int_SAM_1"/>
    <property type="match status" value="1"/>
</dbReference>
<dbReference type="InterPro" id="IPR002104">
    <property type="entry name" value="Integrase_catalytic"/>
</dbReference>
<dbReference type="InterPro" id="IPR010998">
    <property type="entry name" value="Integrase_recombinase_N"/>
</dbReference>
<dbReference type="PROSITE" id="PS51898">
    <property type="entry name" value="TYR_RECOMBINASE"/>
    <property type="match status" value="1"/>
</dbReference>
<evidence type="ECO:0000259" key="4">
    <source>
        <dbReference type="PROSITE" id="PS51898"/>
    </source>
</evidence>
<dbReference type="Gene3D" id="1.10.150.130">
    <property type="match status" value="1"/>
</dbReference>
<evidence type="ECO:0000256" key="3">
    <source>
        <dbReference type="ARBA" id="ARBA00023172"/>
    </source>
</evidence>
<organism evidence="6">
    <name type="scientific">marine sediment metagenome</name>
    <dbReference type="NCBI Taxonomy" id="412755"/>
    <lineage>
        <taxon>unclassified sequences</taxon>
        <taxon>metagenomes</taxon>
        <taxon>ecological metagenomes</taxon>
    </lineage>
</organism>
<dbReference type="SUPFAM" id="SSF56349">
    <property type="entry name" value="DNA breaking-rejoining enzymes"/>
    <property type="match status" value="1"/>
</dbReference>
<feature type="domain" description="Core-binding (CB)" evidence="5">
    <location>
        <begin position="15"/>
        <end position="103"/>
    </location>
</feature>
<accession>A0A0F9KZP7</accession>
<dbReference type="GO" id="GO:0006310">
    <property type="term" value="P:DNA recombination"/>
    <property type="evidence" value="ECO:0007669"/>
    <property type="project" value="UniProtKB-KW"/>
</dbReference>
<dbReference type="InterPro" id="IPR013762">
    <property type="entry name" value="Integrase-like_cat_sf"/>
</dbReference>
<dbReference type="GO" id="GO:0015074">
    <property type="term" value="P:DNA integration"/>
    <property type="evidence" value="ECO:0007669"/>
    <property type="project" value="UniProtKB-KW"/>
</dbReference>
<evidence type="ECO:0008006" key="7">
    <source>
        <dbReference type="Google" id="ProtNLM"/>
    </source>
</evidence>
<evidence type="ECO:0000256" key="2">
    <source>
        <dbReference type="ARBA" id="ARBA00023125"/>
    </source>
</evidence>
<keyword evidence="3" id="KW-0233">DNA recombination</keyword>
<dbReference type="Gene3D" id="1.10.443.10">
    <property type="entry name" value="Intergrase catalytic core"/>
    <property type="match status" value="1"/>
</dbReference>
<keyword evidence="1" id="KW-0229">DNA integration</keyword>